<sequence>MAIHTGMDGMEVITIESRAYKELMDKLNSIARYVEENKPNPRNPDNDWVDSYEVRTYLKISERTLQRLRSENIISYTVLAGKSYYTIAEIKRMLAEKQLKCNEEYIQDLIDNHKLYVQQR</sequence>
<accession>A0A5J4QPV9</accession>
<dbReference type="InterPro" id="IPR009061">
    <property type="entry name" value="DNA-bd_dom_put_sf"/>
</dbReference>
<gene>
    <name evidence="1" type="ORF">EZS27_026621</name>
</gene>
<reference evidence="1" key="1">
    <citation type="submission" date="2019-03" db="EMBL/GenBank/DDBJ databases">
        <title>Single cell metagenomics reveals metabolic interactions within the superorganism composed of flagellate Streblomastix strix and complex community of Bacteroidetes bacteria on its surface.</title>
        <authorList>
            <person name="Treitli S.C."/>
            <person name="Kolisko M."/>
            <person name="Husnik F."/>
            <person name="Keeling P."/>
            <person name="Hampl V."/>
        </authorList>
    </citation>
    <scope>NUCLEOTIDE SEQUENCE</scope>
    <source>
        <strain evidence="1">STM</strain>
    </source>
</reference>
<organism evidence="1">
    <name type="scientific">termite gut metagenome</name>
    <dbReference type="NCBI Taxonomy" id="433724"/>
    <lineage>
        <taxon>unclassified sequences</taxon>
        <taxon>metagenomes</taxon>
        <taxon>organismal metagenomes</taxon>
    </lineage>
</organism>
<evidence type="ECO:0000313" key="1">
    <source>
        <dbReference type="EMBL" id="KAA6323996.1"/>
    </source>
</evidence>
<proteinExistence type="predicted"/>
<protein>
    <recommendedName>
        <fullName evidence="2">Helix-turn-helix domain-containing protein</fullName>
    </recommendedName>
</protein>
<evidence type="ECO:0008006" key="2">
    <source>
        <dbReference type="Google" id="ProtNLM"/>
    </source>
</evidence>
<dbReference type="SUPFAM" id="SSF46955">
    <property type="entry name" value="Putative DNA-binding domain"/>
    <property type="match status" value="1"/>
</dbReference>
<dbReference type="PANTHER" id="PTHR34585:SF22">
    <property type="entry name" value="HELIX-TURN-HELIX DOMAIN-CONTAINING PROTEIN"/>
    <property type="match status" value="1"/>
</dbReference>
<dbReference type="AlphaFoldDB" id="A0A5J4QPV9"/>
<comment type="caution">
    <text evidence="1">The sequence shown here is derived from an EMBL/GenBank/DDBJ whole genome shotgun (WGS) entry which is preliminary data.</text>
</comment>
<dbReference type="EMBL" id="SNRY01002673">
    <property type="protein sequence ID" value="KAA6323996.1"/>
    <property type="molecule type" value="Genomic_DNA"/>
</dbReference>
<dbReference type="PANTHER" id="PTHR34585">
    <property type="match status" value="1"/>
</dbReference>
<name>A0A5J4QPV9_9ZZZZ</name>